<protein>
    <submittedName>
        <fullName evidence="1">Uncharacterized protein</fullName>
    </submittedName>
</protein>
<sequence length="57" mass="6572">MARGKTIQLYLMDSVPKGRIKCTLANWTGIAYKIPRTELDVFRNKLLDSSKQLVIEF</sequence>
<dbReference type="Proteomes" id="UP000218689">
    <property type="component" value="Unassembled WGS sequence"/>
</dbReference>
<evidence type="ECO:0000313" key="2">
    <source>
        <dbReference type="Proteomes" id="UP000218689"/>
    </source>
</evidence>
<reference evidence="2" key="1">
    <citation type="submission" date="2017-08" db="EMBL/GenBank/DDBJ databases">
        <title>Draft genome sequence of Lactococcus sp. strain Rs-Y01, isolated from the gut of the lower termite Reticulitermes speratus.</title>
        <authorList>
            <person name="Ohkuma M."/>
            <person name="Yuki M."/>
        </authorList>
    </citation>
    <scope>NUCLEOTIDE SEQUENCE [LARGE SCALE GENOMIC DNA]</scope>
    <source>
        <strain evidence="2">Rs-Y01</strain>
    </source>
</reference>
<dbReference type="EMBL" id="BEDT01000002">
    <property type="protein sequence ID" value="GAX47574.1"/>
    <property type="molecule type" value="Genomic_DNA"/>
</dbReference>
<name>A0A224XBR5_9LACT</name>
<gene>
    <name evidence="1" type="ORF">RsY01_1174</name>
</gene>
<evidence type="ECO:0000313" key="1">
    <source>
        <dbReference type="EMBL" id="GAX47574.1"/>
    </source>
</evidence>
<comment type="caution">
    <text evidence="1">The sequence shown here is derived from an EMBL/GenBank/DDBJ whole genome shotgun (WGS) entry which is preliminary data.</text>
</comment>
<keyword evidence="2" id="KW-1185">Reference proteome</keyword>
<dbReference type="AlphaFoldDB" id="A0A224XBR5"/>
<proteinExistence type="predicted"/>
<organism evidence="1 2">
    <name type="scientific">Pseudolactococcus reticulitermitis</name>
    <dbReference type="NCBI Taxonomy" id="2025039"/>
    <lineage>
        <taxon>Bacteria</taxon>
        <taxon>Bacillati</taxon>
        <taxon>Bacillota</taxon>
        <taxon>Bacilli</taxon>
        <taxon>Lactobacillales</taxon>
        <taxon>Streptococcaceae</taxon>
        <taxon>Pseudolactococcus</taxon>
    </lineage>
</organism>
<accession>A0A224XBR5</accession>
<dbReference type="RefSeq" id="WP_238594954.1">
    <property type="nucleotide sequence ID" value="NZ_BEDT01000002.1"/>
</dbReference>